<dbReference type="GO" id="GO:0003735">
    <property type="term" value="F:structural constituent of ribosome"/>
    <property type="evidence" value="ECO:0007669"/>
    <property type="project" value="InterPro"/>
</dbReference>
<dbReference type="NCBIfam" id="NF003143">
    <property type="entry name" value="PRK04059.1"/>
    <property type="match status" value="1"/>
</dbReference>
<reference evidence="6" key="1">
    <citation type="journal article" date="2020" name="mSystems">
        <title>Genome- and Community-Level Interaction Insights into Carbon Utilization and Element Cycling Functions of Hydrothermarchaeota in Hydrothermal Sediment.</title>
        <authorList>
            <person name="Zhou Z."/>
            <person name="Liu Y."/>
            <person name="Xu W."/>
            <person name="Pan J."/>
            <person name="Luo Z.H."/>
            <person name="Li M."/>
        </authorList>
    </citation>
    <scope>NUCLEOTIDE SEQUENCE [LARGE SCALE GENOMIC DNA]</scope>
    <source>
        <strain evidence="7">SpSt-622</strain>
        <strain evidence="6">SpSt-642</strain>
    </source>
</reference>
<evidence type="ECO:0000256" key="1">
    <source>
        <dbReference type="ARBA" id="ARBA00009875"/>
    </source>
</evidence>
<evidence type="ECO:0000256" key="5">
    <source>
        <dbReference type="HAMAP-Rule" id="MF_00349"/>
    </source>
</evidence>
<accession>A0A7C4D9L2</accession>
<dbReference type="InterPro" id="IPR018065">
    <property type="entry name" value="Ribosomal_eL34_CS"/>
</dbReference>
<dbReference type="AlphaFoldDB" id="A0A7C4D9L2"/>
<name>A0A7C4D9L2_STAMA</name>
<dbReference type="GO" id="GO:0005840">
    <property type="term" value="C:ribosome"/>
    <property type="evidence" value="ECO:0007669"/>
    <property type="project" value="UniProtKB-KW"/>
</dbReference>
<proteinExistence type="inferred from homology"/>
<evidence type="ECO:0000313" key="7">
    <source>
        <dbReference type="EMBL" id="HGU64884.1"/>
    </source>
</evidence>
<evidence type="ECO:0000256" key="3">
    <source>
        <dbReference type="ARBA" id="ARBA00023274"/>
    </source>
</evidence>
<keyword evidence="3 5" id="KW-0687">Ribonucleoprotein</keyword>
<protein>
    <recommendedName>
        <fullName evidence="4 5">Large ribosomal subunit protein eL34</fullName>
    </recommendedName>
</protein>
<dbReference type="InterPro" id="IPR047868">
    <property type="entry name" value="Ribosomal_L34e_arc-type"/>
</dbReference>
<dbReference type="HAMAP" id="MF_00349">
    <property type="entry name" value="Ribosomal_eL34"/>
    <property type="match status" value="1"/>
</dbReference>
<dbReference type="EMBL" id="DTBJ01000016">
    <property type="protein sequence ID" value="HGM58333.1"/>
    <property type="molecule type" value="Genomic_DNA"/>
</dbReference>
<dbReference type="PANTHER" id="PTHR10759">
    <property type="entry name" value="60S RIBOSOMAL PROTEIN L34"/>
    <property type="match status" value="1"/>
</dbReference>
<comment type="similarity">
    <text evidence="1 5">Belongs to the eukaryotic ribosomal protein eL34 family.</text>
</comment>
<dbReference type="EMBL" id="DTAN01000064">
    <property type="protein sequence ID" value="HGU64884.1"/>
    <property type="molecule type" value="Genomic_DNA"/>
</dbReference>
<keyword evidence="2 5" id="KW-0689">Ribosomal protein</keyword>
<comment type="caution">
    <text evidence="6">The sequence shown here is derived from an EMBL/GenBank/DDBJ whole genome shotgun (WGS) entry which is preliminary data.</text>
</comment>
<dbReference type="InterPro" id="IPR008195">
    <property type="entry name" value="Ribosomal_eL34"/>
</dbReference>
<gene>
    <name evidence="5" type="primary">rpl34e</name>
    <name evidence="7" type="ORF">ENT92_01530</name>
    <name evidence="6" type="ORF">ENU14_01910</name>
</gene>
<dbReference type="InterPro" id="IPR038562">
    <property type="entry name" value="Ribosomal_eL34_C_sf"/>
</dbReference>
<dbReference type="Gene3D" id="6.20.340.10">
    <property type="match status" value="1"/>
</dbReference>
<organism evidence="6">
    <name type="scientific">Staphylothermus marinus</name>
    <dbReference type="NCBI Taxonomy" id="2280"/>
    <lineage>
        <taxon>Archaea</taxon>
        <taxon>Thermoproteota</taxon>
        <taxon>Thermoprotei</taxon>
        <taxon>Desulfurococcales</taxon>
        <taxon>Desulfurococcaceae</taxon>
        <taxon>Staphylothermus</taxon>
    </lineage>
</organism>
<dbReference type="GO" id="GO:1990904">
    <property type="term" value="C:ribonucleoprotein complex"/>
    <property type="evidence" value="ECO:0007669"/>
    <property type="project" value="UniProtKB-KW"/>
</dbReference>
<dbReference type="Pfam" id="PF01199">
    <property type="entry name" value="Ribosomal_L34e"/>
    <property type="match status" value="1"/>
</dbReference>
<dbReference type="PROSITE" id="PS01145">
    <property type="entry name" value="RIBOSOMAL_L34E"/>
    <property type="match status" value="1"/>
</dbReference>
<evidence type="ECO:0000313" key="6">
    <source>
        <dbReference type="EMBL" id="HGM58333.1"/>
    </source>
</evidence>
<evidence type="ECO:0000256" key="2">
    <source>
        <dbReference type="ARBA" id="ARBA00022980"/>
    </source>
</evidence>
<evidence type="ECO:0000256" key="4">
    <source>
        <dbReference type="ARBA" id="ARBA00035227"/>
    </source>
</evidence>
<dbReference type="PRINTS" id="PR01250">
    <property type="entry name" value="RIBOSOMALL34"/>
</dbReference>
<dbReference type="GO" id="GO:0006412">
    <property type="term" value="P:translation"/>
    <property type="evidence" value="ECO:0007669"/>
    <property type="project" value="UniProtKB-UniRule"/>
</dbReference>
<sequence length="94" mass="10767">MPRPALRSRSKRRVYVRTPGGLTTIHYEWRKPGVAKCCICRKPLSGVPRLKPVELRKLSRTEKRPERIYGGVLCPKCLTKLLKESVRSIQVPVS</sequence>